<dbReference type="AlphaFoldDB" id="A0A849BYZ7"/>
<dbReference type="Proteomes" id="UP000586827">
    <property type="component" value="Unassembled WGS sequence"/>
</dbReference>
<proteinExistence type="predicted"/>
<dbReference type="RefSeq" id="WP_157553212.1">
    <property type="nucleotide sequence ID" value="NZ_JABELX010000004.1"/>
</dbReference>
<keyword evidence="2" id="KW-1185">Reference proteome</keyword>
<accession>A0A849BYZ7</accession>
<protein>
    <submittedName>
        <fullName evidence="1">SHOCT domain-containing protein</fullName>
    </submittedName>
</protein>
<evidence type="ECO:0000313" key="1">
    <source>
        <dbReference type="EMBL" id="NNH70488.1"/>
    </source>
</evidence>
<comment type="caution">
    <text evidence="1">The sequence shown here is derived from an EMBL/GenBank/DDBJ whole genome shotgun (WGS) entry which is preliminary data.</text>
</comment>
<organism evidence="1 2">
    <name type="scientific">Nocardia uniformis</name>
    <dbReference type="NCBI Taxonomy" id="53432"/>
    <lineage>
        <taxon>Bacteria</taxon>
        <taxon>Bacillati</taxon>
        <taxon>Actinomycetota</taxon>
        <taxon>Actinomycetes</taxon>
        <taxon>Mycobacteriales</taxon>
        <taxon>Nocardiaceae</taxon>
        <taxon>Nocardia</taxon>
    </lineage>
</organism>
<name>A0A849BYZ7_9NOCA</name>
<dbReference type="EMBL" id="JABELX010000004">
    <property type="protein sequence ID" value="NNH70488.1"/>
    <property type="molecule type" value="Genomic_DNA"/>
</dbReference>
<sequence length="101" mass="10566">MPDSAVVVPVARPRPERELCGKSAHGHADVAATFLSEPGMHLGQHRCGYESAHEQCFTLSPAPAAAPADDLVSKLKQHGEPRASGVLSEAEFAAVKAQLLG</sequence>
<evidence type="ECO:0000313" key="2">
    <source>
        <dbReference type="Proteomes" id="UP000586827"/>
    </source>
</evidence>
<gene>
    <name evidence="1" type="ORF">HLB23_11545</name>
</gene>
<reference evidence="1 2" key="1">
    <citation type="submission" date="2020-05" db="EMBL/GenBank/DDBJ databases">
        <title>MicrobeNet Type strains.</title>
        <authorList>
            <person name="Nicholson A.C."/>
        </authorList>
    </citation>
    <scope>NUCLEOTIDE SEQUENCE [LARGE SCALE GENOMIC DNA]</scope>
    <source>
        <strain evidence="1 2">JCM 3224</strain>
    </source>
</reference>